<dbReference type="WBParaSite" id="ASIM_0001404801-mRNA-1">
    <property type="protein sequence ID" value="ASIM_0001404801-mRNA-1"/>
    <property type="gene ID" value="ASIM_0001404801"/>
</dbReference>
<feature type="compositionally biased region" description="Low complexity" evidence="1">
    <location>
        <begin position="2078"/>
        <end position="2091"/>
    </location>
</feature>
<feature type="compositionally biased region" description="Basic and acidic residues" evidence="1">
    <location>
        <begin position="425"/>
        <end position="439"/>
    </location>
</feature>
<reference evidence="2 3" key="2">
    <citation type="submission" date="2018-11" db="EMBL/GenBank/DDBJ databases">
        <authorList>
            <consortium name="Pathogen Informatics"/>
        </authorList>
    </citation>
    <scope>NUCLEOTIDE SEQUENCE [LARGE SCALE GENOMIC DNA]</scope>
</reference>
<feature type="region of interest" description="Disordered" evidence="1">
    <location>
        <begin position="1977"/>
        <end position="2224"/>
    </location>
</feature>
<dbReference type="InterPro" id="IPR045909">
    <property type="entry name" value="MID49/MID51"/>
</dbReference>
<feature type="compositionally biased region" description="Basic and acidic residues" evidence="1">
    <location>
        <begin position="2026"/>
        <end position="2075"/>
    </location>
</feature>
<feature type="compositionally biased region" description="Acidic residues" evidence="1">
    <location>
        <begin position="2179"/>
        <end position="2192"/>
    </location>
</feature>
<feature type="region of interest" description="Disordered" evidence="1">
    <location>
        <begin position="2403"/>
        <end position="2425"/>
    </location>
</feature>
<feature type="compositionally biased region" description="Low complexity" evidence="1">
    <location>
        <begin position="2261"/>
        <end position="2271"/>
    </location>
</feature>
<proteinExistence type="predicted"/>
<feature type="region of interest" description="Disordered" evidence="1">
    <location>
        <begin position="221"/>
        <end position="335"/>
    </location>
</feature>
<feature type="compositionally biased region" description="Basic and acidic residues" evidence="1">
    <location>
        <begin position="451"/>
        <end position="467"/>
    </location>
</feature>
<feature type="compositionally biased region" description="Polar residues" evidence="1">
    <location>
        <begin position="2410"/>
        <end position="2422"/>
    </location>
</feature>
<dbReference type="Proteomes" id="UP000267096">
    <property type="component" value="Unassembled WGS sequence"/>
</dbReference>
<accession>A0A0M3JZU1</accession>
<feature type="region of interest" description="Disordered" evidence="1">
    <location>
        <begin position="146"/>
        <end position="179"/>
    </location>
</feature>
<feature type="compositionally biased region" description="Basic and acidic residues" evidence="1">
    <location>
        <begin position="23"/>
        <end position="60"/>
    </location>
</feature>
<feature type="region of interest" description="Disordered" evidence="1">
    <location>
        <begin position="1"/>
        <end position="60"/>
    </location>
</feature>
<protein>
    <submittedName>
        <fullName evidence="4">Microtubule-associated protein 2</fullName>
    </submittedName>
</protein>
<feature type="compositionally biased region" description="Low complexity" evidence="1">
    <location>
        <begin position="2107"/>
        <end position="2119"/>
    </location>
</feature>
<sequence length="2538" mass="282371">EEPLRREEEFPAEPASFENVTYEIKEEAYTPKGEEEFGVRKVPEPTTRRERDTTTEEHVADREIDQEMPAATFVGTEFAEPLEGYEFKIWEGYASLEKPEMTTAAYDEKFKSKELIDEAPLQKEGKFPAEYAPAAHLEEYRFEAKEVDAAAGEQKSPEQKERTARQQAKFGSPDDEESYVKDSTFTSKIFGFAKKAGMVAGGVVAAPVALAAYDAVSKHKSQEAGKEEFCPDVETSLHDYSEQPTGQAQEREVEERSVESEDQGRKEKTLLHGYEEVVTTEQAAKNEGEIGYEATSFTPSREYECTSETKEEIYTPTSEKEFGVEKLPHPPTKREPLTTAKEQLAAHVFEQEITTEKFVGTEVAEPPEGYEFKTEAEVTSHEKPGITTATYDEKFETEEVVTEEPLRREEEFPAEPASFENVSYEIKEEAYPPTGKEEFGVQQIPEPTTGPERDTTTEEQVADRGIDQEMPAETFIGTEVVEPPEGCEFKTEAEFTSHEKPEITSAAYDEMFETEEVMAVESLLREEEFPAKPASFETVTYEVSGDISPAISEEEMGIQKAPEPLSKQEPDTTTEEGVADSITAQDMSGEKFIGTEVVEPPEVYELKTEAEVTSHEKPEITTAAYVEKFETEEVSTEVPLQREDKFPAEAASFETFTFEVKGEISPAISEEEFGVQKVPDPMTKHELRTTAEAQHPADVFGQDMIAEKFVGTEMTGPPEGYELKTEAEFISLEKPEITTAVYDERIQYEQVITEEPLRKVVEFHGEPASFETVNYDIKGEIYPAISEEEFGVQKVREPMTKPEFDTNAEERDAASVIDQEMSTEKFIGTGMAEPPEGNQFKTNEGYTSLEKPEITTAAYDENIEIEVITEEELRKEEEFHVEPASFETVTYEIKEEGYPPTGEEVFGVQQVPEPTSKQELDTTTKEGVAARVIDQEMSAKKFIGTEVAEPPEGYEFKTEADFPSHEKPEITTAAYDEKFETEEVVTEGPLQRGDKFPAEAASFESVTFDVKGEISPAISEVEFGLQKVPEPMTRHKLRTTAEAQHPTDVFEQNMIAENFVGTEVTEPPEGYELKTVAEFISLEKPEITTAVYDERIQYEQVITEEPLRKVEEFHAEPASFETVNYDVKGEISPAISEEEFGIQKVPEPMTKHELDTSIEEGVAASVIDQEMSAEKFIGTEVAEPPEEYEFIIKEGYASLEKPEITTAAYDEKFESEGLIDEAPLPKKEEFAAEYAPSGHVEEYSFETKEIDAAAEEQESAEQKERTARQQVKFGSPDDEESYVKDSTFTSKIFGFAKKAGVVAGGVVAAPVALAATGAIAAYDAASKHKGQEAEKQEFSPDVETCLHDYSEQPTGEDQITQAQEREVEEHSVESEDQGRKEKTLLHGYGEGVTTEQAPKKEGELDYEATSFSSSSEYEFTRETTEEIHCPTIEEEICADFEQEMTAEKLTGTVGEERSDEYGYNIKEEYTSLEERDVTIPAYGERFDVGLENVMSGISFYRDEELSAVPDSLPRNGEFGSAHCIMEEDSVLTVDVEVMGEKLPVSRTESVVEQFEIGTFSKCSFGEFRADSGSSKWQIGPEIDEKALSNVGMVGISDVESPTEVINAEKFSNMQQPLERQSYVKISSGGDDALHIAGGDFELLSSLSGRIAEEFSDHMVQDVFDSLGESIATGENEGSDINVPELLSSSENGSSFVNDDNRVLPKTSSVDAAHEHEVDYESDLKEKLDALATENKTAVLDGLQLIGMIRDDFIEEGSPEKLLNEMGIEEEVVQMIDEILKNVTETFSNSDSTYKTATSRDGYETCLTSQEDTFETAPGFLSQESEYTTATSGGESYLSEASEERRGSATPIAMVSPVQSDRHFTAAQDHEQELIVGRNLNVYFDSKTSTPEVPEIELAPVEDEEEPDEERIATSASGVLLIPEADPGRPISPIPPSVIEEEDQGIVIITNIDSSSTKQSTSWEGITNTESLFRFEEHAQESTWRSPSDQLSTESSFASIVESSKKGQVNESSGRQRDVKNYLGSGKDMKTSDESIHEKAMEIKKDFLKENSDVSLEDRTGGTEVEKIMEGAERTSPEISSDSSGNIQSDSLDSLDRISLKSGSSGKRYSTSRRSSNGSRKSSHDEPQMFVERLTPELKMTWSEAEQVEHSPKQGTPQLSPEVEYRGYSPEEEPVRSSEVELETVEEEPEDVDSLNGQSVSSNGQTTDSTVLGKYKHISSDNVSETSLQEFERIERDMLNKGESSLSGSELELYAATKLKASSADGSSSSLAEFERLEQEVGEGSPQEEVMMLSDIREESEVEDMSIRDDDEEEVDSIADIKSVPVVEENQVVTPVASPADSIEQGFEQVIPELLQTSTDSLEPIISGTIEIVTSKNERVFEEYELTEKITEDSLRDSLENIPHDRDSLLEGTSSQEMASQDTHGMLSGDTFQEYQEDERDSLSGDLDVMLGDYPTTLTTFETTQLNDNGCVQTISRRVLTRVKDPVISHVQFTGTENEARVCQLATEEEYETVDAEGNVTKTILHRRHPSSSNGNFSN</sequence>
<feature type="region of interest" description="Disordered" evidence="1">
    <location>
        <begin position="357"/>
        <end position="470"/>
    </location>
</feature>
<feature type="compositionally biased region" description="Polar residues" evidence="1">
    <location>
        <begin position="2194"/>
        <end position="2209"/>
    </location>
</feature>
<keyword evidence="3" id="KW-1185">Reference proteome</keyword>
<dbReference type="PANTHER" id="PTHR16451:SF7">
    <property type="entry name" value="MAB-21-LIKE HHH_H2TH-LIKE DOMAIN-CONTAINING PROTEIN"/>
    <property type="match status" value="1"/>
</dbReference>
<feature type="compositionally biased region" description="Polar residues" evidence="1">
    <location>
        <begin position="1980"/>
        <end position="2012"/>
    </location>
</feature>
<feature type="compositionally biased region" description="Basic and acidic residues" evidence="1">
    <location>
        <begin position="370"/>
        <end position="384"/>
    </location>
</feature>
<dbReference type="EMBL" id="UYRR01031403">
    <property type="protein sequence ID" value="VDK49800.1"/>
    <property type="molecule type" value="Genomic_DNA"/>
</dbReference>
<feature type="compositionally biased region" description="Basic and acidic residues" evidence="1">
    <location>
        <begin position="221"/>
        <end position="241"/>
    </location>
</feature>
<feature type="compositionally biased region" description="Basic and acidic residues" evidence="1">
    <location>
        <begin position="301"/>
        <end position="335"/>
    </location>
</feature>
<reference evidence="4" key="1">
    <citation type="submission" date="2017-02" db="UniProtKB">
        <authorList>
            <consortium name="WormBaseParasite"/>
        </authorList>
    </citation>
    <scope>IDENTIFICATION</scope>
</reference>
<feature type="region of interest" description="Disordered" evidence="1">
    <location>
        <begin position="1347"/>
        <end position="1403"/>
    </location>
</feature>
<evidence type="ECO:0000256" key="1">
    <source>
        <dbReference type="SAM" id="MobiDB-lite"/>
    </source>
</evidence>
<feature type="compositionally biased region" description="Basic and acidic residues" evidence="1">
    <location>
        <begin position="1363"/>
        <end position="1384"/>
    </location>
</feature>
<dbReference type="GO" id="GO:0005741">
    <property type="term" value="C:mitochondrial outer membrane"/>
    <property type="evidence" value="ECO:0007669"/>
    <property type="project" value="InterPro"/>
</dbReference>
<feature type="compositionally biased region" description="Basic and acidic residues" evidence="1">
    <location>
        <begin position="249"/>
        <end position="275"/>
    </location>
</feature>
<evidence type="ECO:0000313" key="3">
    <source>
        <dbReference type="Proteomes" id="UP000267096"/>
    </source>
</evidence>
<feature type="compositionally biased region" description="Basic and acidic residues" evidence="1">
    <location>
        <begin position="155"/>
        <end position="164"/>
    </location>
</feature>
<gene>
    <name evidence="2" type="ORF">ASIM_LOCUS13476</name>
</gene>
<dbReference type="GO" id="GO:0007005">
    <property type="term" value="P:mitochondrion organization"/>
    <property type="evidence" value="ECO:0007669"/>
    <property type="project" value="InterPro"/>
</dbReference>
<dbReference type="PANTHER" id="PTHR16451">
    <property type="entry name" value="MITOCHONDRIAL DYNAMICS PROTEINS 49/51 FAMILY MEMBER"/>
    <property type="match status" value="1"/>
</dbReference>
<organism evidence="4">
    <name type="scientific">Anisakis simplex</name>
    <name type="common">Herring worm</name>
    <dbReference type="NCBI Taxonomy" id="6269"/>
    <lineage>
        <taxon>Eukaryota</taxon>
        <taxon>Metazoa</taxon>
        <taxon>Ecdysozoa</taxon>
        <taxon>Nematoda</taxon>
        <taxon>Chromadorea</taxon>
        <taxon>Rhabditida</taxon>
        <taxon>Spirurina</taxon>
        <taxon>Ascaridomorpha</taxon>
        <taxon>Ascaridoidea</taxon>
        <taxon>Anisakidae</taxon>
        <taxon>Anisakis</taxon>
        <taxon>Anisakis simplex complex</taxon>
    </lineage>
</organism>
<name>A0A0M3JZU1_ANISI</name>
<dbReference type="OrthoDB" id="5876619at2759"/>
<feature type="region of interest" description="Disordered" evidence="1">
    <location>
        <begin position="1256"/>
        <end position="1280"/>
    </location>
</feature>
<evidence type="ECO:0000313" key="4">
    <source>
        <dbReference type="WBParaSite" id="ASIM_0001404801-mRNA-1"/>
    </source>
</evidence>
<feature type="compositionally biased region" description="Polar residues" evidence="1">
    <location>
        <begin position="1351"/>
        <end position="1362"/>
    </location>
</feature>
<evidence type="ECO:0000313" key="2">
    <source>
        <dbReference type="EMBL" id="VDK49800.1"/>
    </source>
</evidence>
<feature type="region of interest" description="Disordered" evidence="1">
    <location>
        <begin position="2261"/>
        <end position="2288"/>
    </location>
</feature>
<dbReference type="GO" id="GO:0090141">
    <property type="term" value="P:positive regulation of mitochondrial fission"/>
    <property type="evidence" value="ECO:0007669"/>
    <property type="project" value="TreeGrafter"/>
</dbReference>